<dbReference type="Proteomes" id="UP000019102">
    <property type="component" value="Unassembled WGS sequence"/>
</dbReference>
<sequence>MNAQIKPHELVIFDYLSKRKQLPQQEKSTYRKIERGYQGEKLLESYVQQLSGDLIIIHDLWLTHHGRTFQLDLLLFYNDTIYLYEVKNFSGDFFYDNEKFFRETHVEIDDPLIQLRRSESLFRQLLADLGYQFTIKSAVVFVNPECTIYSKDKNPRLILPTQLNRYFKQFPSHTSLSPTYHTLYQQLNTLKMPHSPFLNSANYSYDQLLKGIPCTYCCHFLDQVEGKILICSACGKMESVVSAVLRNLKELMVLFPEKQITVELMKDWCDLPLSAQRMRYILKKHLKVEGNTKGAYYIL</sequence>
<evidence type="ECO:0000259" key="1">
    <source>
        <dbReference type="PROSITE" id="PS50965"/>
    </source>
</evidence>
<organism evidence="2 3">
    <name type="scientific">Gracilibacillus boraciitolerans JCM 21714</name>
    <dbReference type="NCBI Taxonomy" id="1298598"/>
    <lineage>
        <taxon>Bacteria</taxon>
        <taxon>Bacillati</taxon>
        <taxon>Bacillota</taxon>
        <taxon>Bacilli</taxon>
        <taxon>Bacillales</taxon>
        <taxon>Bacillaceae</taxon>
        <taxon>Gracilibacillus</taxon>
    </lineage>
</organism>
<name>W4VKY9_9BACI</name>
<dbReference type="RefSeq" id="WP_052000562.1">
    <property type="nucleotide sequence ID" value="NZ_BAVS01000018.1"/>
</dbReference>
<dbReference type="STRING" id="1298598.JCM21714_3181"/>
<proteinExistence type="predicted"/>
<protein>
    <recommendedName>
        <fullName evidence="1">NERD domain-containing protein</fullName>
    </recommendedName>
</protein>
<dbReference type="EMBL" id="BAVS01000018">
    <property type="protein sequence ID" value="GAE94050.1"/>
    <property type="molecule type" value="Genomic_DNA"/>
</dbReference>
<evidence type="ECO:0000313" key="3">
    <source>
        <dbReference type="Proteomes" id="UP000019102"/>
    </source>
</evidence>
<accession>W4VKY9</accession>
<keyword evidence="3" id="KW-1185">Reference proteome</keyword>
<dbReference type="eggNOG" id="ENOG502Z8AV">
    <property type="taxonomic scope" value="Bacteria"/>
</dbReference>
<dbReference type="AlphaFoldDB" id="W4VKY9"/>
<evidence type="ECO:0000313" key="2">
    <source>
        <dbReference type="EMBL" id="GAE94050.1"/>
    </source>
</evidence>
<dbReference type="Pfam" id="PF08378">
    <property type="entry name" value="NERD"/>
    <property type="match status" value="1"/>
</dbReference>
<gene>
    <name evidence="2" type="ORF">JCM21714_3181</name>
</gene>
<dbReference type="PROSITE" id="PS50965">
    <property type="entry name" value="NERD"/>
    <property type="match status" value="1"/>
</dbReference>
<comment type="caution">
    <text evidence="2">The sequence shown here is derived from an EMBL/GenBank/DDBJ whole genome shotgun (WGS) entry which is preliminary data.</text>
</comment>
<feature type="domain" description="NERD" evidence="1">
    <location>
        <begin position="35"/>
        <end position="145"/>
    </location>
</feature>
<dbReference type="OrthoDB" id="2164794at2"/>
<reference evidence="2 3" key="1">
    <citation type="journal article" date="2014" name="Genome Announc.">
        <title>Draft Genome Sequence of the Boron-Tolerant and Moderately Halotolerant Bacterium Gracilibacillus boraciitolerans JCM 21714T.</title>
        <authorList>
            <person name="Ahmed I."/>
            <person name="Oshima K."/>
            <person name="Suda W."/>
            <person name="Kitamura K."/>
            <person name="Iida T."/>
            <person name="Ohmori Y."/>
            <person name="Fujiwara T."/>
            <person name="Hattori M."/>
            <person name="Ohkuma M."/>
        </authorList>
    </citation>
    <scope>NUCLEOTIDE SEQUENCE [LARGE SCALE GENOMIC DNA]</scope>
    <source>
        <strain evidence="2 3">JCM 21714</strain>
    </source>
</reference>
<dbReference type="InterPro" id="IPR011528">
    <property type="entry name" value="NERD"/>
</dbReference>